<dbReference type="Pfam" id="PF12645">
    <property type="entry name" value="HTH_16"/>
    <property type="match status" value="1"/>
</dbReference>
<proteinExistence type="predicted"/>
<gene>
    <name evidence="2" type="ORF">ACEU3E_11845</name>
</gene>
<sequence>MGNEMFDLVNRAQKGDNEALYEVIAVFLPAIRSARQKIKRDRQDDLEQILVETMINKILSYDLSQTPDFSAFCRQLHEVENQS</sequence>
<dbReference type="Proteomes" id="UP001575622">
    <property type="component" value="Unassembled WGS sequence"/>
</dbReference>
<comment type="caution">
    <text evidence="2">The sequence shown here is derived from an EMBL/GenBank/DDBJ whole genome shotgun (WGS) entry which is preliminary data.</text>
</comment>
<dbReference type="EMBL" id="JBHDLN010000005">
    <property type="protein sequence ID" value="MFB0842866.1"/>
    <property type="molecule type" value="Genomic_DNA"/>
</dbReference>
<evidence type="ECO:0000313" key="2">
    <source>
        <dbReference type="EMBL" id="MFB0842866.1"/>
    </source>
</evidence>
<dbReference type="InterPro" id="IPR024760">
    <property type="entry name" value="HTH_dom_conjug_TS-like"/>
</dbReference>
<evidence type="ECO:0000259" key="1">
    <source>
        <dbReference type="Pfam" id="PF12645"/>
    </source>
</evidence>
<protein>
    <submittedName>
        <fullName evidence="2">Helix-turn-helix domain-containing protein</fullName>
    </submittedName>
</protein>
<organism evidence="2 3">
    <name type="scientific">Paenibacillus oleatilyticus</name>
    <dbReference type="NCBI Taxonomy" id="2594886"/>
    <lineage>
        <taxon>Bacteria</taxon>
        <taxon>Bacillati</taxon>
        <taxon>Bacillota</taxon>
        <taxon>Bacilli</taxon>
        <taxon>Bacillales</taxon>
        <taxon>Paenibacillaceae</taxon>
        <taxon>Paenibacillus</taxon>
    </lineage>
</organism>
<keyword evidence="3" id="KW-1185">Reference proteome</keyword>
<dbReference type="RefSeq" id="WP_373951075.1">
    <property type="nucleotide sequence ID" value="NZ_JBHDLN010000005.1"/>
</dbReference>
<accession>A0ABV4V0F5</accession>
<evidence type="ECO:0000313" key="3">
    <source>
        <dbReference type="Proteomes" id="UP001575622"/>
    </source>
</evidence>
<name>A0ABV4V0F5_9BACL</name>
<reference evidence="2 3" key="1">
    <citation type="submission" date="2024-09" db="EMBL/GenBank/DDBJ databases">
        <authorList>
            <person name="Makale K.P.P."/>
            <person name="Makhzoum A."/>
            <person name="Rantong G."/>
            <person name="Rahube T.O."/>
        </authorList>
    </citation>
    <scope>NUCLEOTIDE SEQUENCE [LARGE SCALE GENOMIC DNA]</scope>
    <source>
        <strain evidence="2 3">KM_D13</strain>
    </source>
</reference>
<feature type="domain" description="Helix-turn-helix conjugative transposon-like" evidence="1">
    <location>
        <begin position="6"/>
        <end position="62"/>
    </location>
</feature>